<dbReference type="GO" id="GO:0046521">
    <property type="term" value="P:sphingoid catabolic process"/>
    <property type="evidence" value="ECO:0007669"/>
    <property type="project" value="TreeGrafter"/>
</dbReference>
<feature type="transmembrane region" description="Helical" evidence="1">
    <location>
        <begin position="95"/>
        <end position="114"/>
    </location>
</feature>
<dbReference type="PANTHER" id="PTHR28026:SF9">
    <property type="entry name" value="2-HYDROXY-PALMITIC ACID DIOXYGENASE MPO1"/>
    <property type="match status" value="1"/>
</dbReference>
<dbReference type="Pfam" id="PF06127">
    <property type="entry name" value="Mpo1-like"/>
    <property type="match status" value="1"/>
</dbReference>
<evidence type="ECO:0000256" key="1">
    <source>
        <dbReference type="SAM" id="Phobius"/>
    </source>
</evidence>
<feature type="transmembrane region" description="Helical" evidence="1">
    <location>
        <begin position="31"/>
        <end position="57"/>
    </location>
</feature>
<dbReference type="AlphaFoldDB" id="A0A427U381"/>
<keyword evidence="1" id="KW-0472">Membrane</keyword>
<comment type="caution">
    <text evidence="2">The sequence shown here is derived from an EMBL/GenBank/DDBJ whole genome shotgun (WGS) entry which is preliminary data.</text>
</comment>
<dbReference type="OrthoDB" id="5515308at2"/>
<gene>
    <name evidence="2" type="ORF">EJA03_10155</name>
</gene>
<accession>A0A427U381</accession>
<dbReference type="EMBL" id="RSFA01000040">
    <property type="protein sequence ID" value="RSD31154.1"/>
    <property type="molecule type" value="Genomic_DNA"/>
</dbReference>
<evidence type="ECO:0000313" key="2">
    <source>
        <dbReference type="EMBL" id="RSD31154.1"/>
    </source>
</evidence>
<dbReference type="RefSeq" id="WP_125321181.1">
    <property type="nucleotide sequence ID" value="NZ_AP024890.1"/>
</dbReference>
<proteinExistence type="predicted"/>
<name>A0A427U381_9VIBR</name>
<keyword evidence="1" id="KW-1133">Transmembrane helix</keyword>
<feature type="transmembrane region" description="Helical" evidence="1">
    <location>
        <begin position="69"/>
        <end position="89"/>
    </location>
</feature>
<protein>
    <submittedName>
        <fullName evidence="2">DUF962 domain-containing protein</fullName>
    </submittedName>
</protein>
<dbReference type="Proteomes" id="UP000269041">
    <property type="component" value="Unassembled WGS sequence"/>
</dbReference>
<keyword evidence="1" id="KW-0812">Transmembrane</keyword>
<organism evidence="2 3">
    <name type="scientific">Vibrio pectenicida</name>
    <dbReference type="NCBI Taxonomy" id="62763"/>
    <lineage>
        <taxon>Bacteria</taxon>
        <taxon>Pseudomonadati</taxon>
        <taxon>Pseudomonadota</taxon>
        <taxon>Gammaproteobacteria</taxon>
        <taxon>Vibrionales</taxon>
        <taxon>Vibrionaceae</taxon>
        <taxon>Vibrio</taxon>
    </lineage>
</organism>
<reference evidence="2 3" key="1">
    <citation type="submission" date="2018-12" db="EMBL/GenBank/DDBJ databases">
        <title>Genomic taxonomy of the Vibrionaceae family.</title>
        <authorList>
            <person name="Gomez-Gil B."/>
            <person name="Enciso-Ibarra K."/>
        </authorList>
    </citation>
    <scope>NUCLEOTIDE SEQUENCE [LARGE SCALE GENOMIC DNA]</scope>
    <source>
        <strain evidence="2 3">CAIM 594</strain>
    </source>
</reference>
<sequence length="144" mass="16800">MRDLTQWLNDYGASHQDPVNQKLHKVSVPGIFLSVVGLLWTIPSVSIFGFTLNWVYLAIIPVMIFYFRLSLSVFLMMLGFTLACISLIWSLDILQLPVLFISSSLLLLLWLMQFIGYKIEGRKPSFWDNFWFILVGPIWVFRHK</sequence>
<dbReference type="GO" id="GO:0016020">
    <property type="term" value="C:membrane"/>
    <property type="evidence" value="ECO:0007669"/>
    <property type="project" value="GOC"/>
</dbReference>
<evidence type="ECO:0000313" key="3">
    <source>
        <dbReference type="Proteomes" id="UP000269041"/>
    </source>
</evidence>
<dbReference type="PANTHER" id="PTHR28026">
    <property type="entry name" value="DUF962 DOMAIN PROTEIN (AFU_ORTHOLOGUE AFUA_8G05310)"/>
    <property type="match status" value="1"/>
</dbReference>
<keyword evidence="3" id="KW-1185">Reference proteome</keyword>
<dbReference type="InterPro" id="IPR009305">
    <property type="entry name" value="Mpo1-like"/>
</dbReference>